<organism evidence="13 14">
    <name type="scientific">Clytia hemisphaerica</name>
    <dbReference type="NCBI Taxonomy" id="252671"/>
    <lineage>
        <taxon>Eukaryota</taxon>
        <taxon>Metazoa</taxon>
        <taxon>Cnidaria</taxon>
        <taxon>Hydrozoa</taxon>
        <taxon>Hydroidolina</taxon>
        <taxon>Leptothecata</taxon>
        <taxon>Obeliida</taxon>
        <taxon>Clytiidae</taxon>
        <taxon>Clytia</taxon>
    </lineage>
</organism>
<keyword evidence="14" id="KW-1185">Reference proteome</keyword>
<dbReference type="OrthoDB" id="10006997at2759"/>
<evidence type="ECO:0000256" key="7">
    <source>
        <dbReference type="ARBA" id="ARBA00023212"/>
    </source>
</evidence>
<dbReference type="GO" id="GO:0051015">
    <property type="term" value="F:actin filament binding"/>
    <property type="evidence" value="ECO:0007669"/>
    <property type="project" value="TreeGrafter"/>
</dbReference>
<dbReference type="InterPro" id="IPR002108">
    <property type="entry name" value="ADF-H"/>
</dbReference>
<dbReference type="EnsemblMetazoa" id="CLYHEMT000205.1">
    <property type="protein sequence ID" value="CLYHEMP000205.1"/>
    <property type="gene ID" value="CLYHEMG000205"/>
</dbReference>
<dbReference type="SMART" id="SM00102">
    <property type="entry name" value="ADF"/>
    <property type="match status" value="2"/>
</dbReference>
<feature type="compositionally biased region" description="Basic residues" evidence="11">
    <location>
        <begin position="313"/>
        <end position="323"/>
    </location>
</feature>
<evidence type="ECO:0000256" key="5">
    <source>
        <dbReference type="ARBA" id="ARBA00022737"/>
    </source>
</evidence>
<dbReference type="FunFam" id="3.40.20.10:FF:000042">
    <property type="entry name" value="Actin depolymerizing protein"/>
    <property type="match status" value="1"/>
</dbReference>
<dbReference type="PANTHER" id="PTHR13759:SF1">
    <property type="entry name" value="TWINFILIN"/>
    <property type="match status" value="1"/>
</dbReference>
<feature type="domain" description="ADF-H" evidence="12">
    <location>
        <begin position="173"/>
        <end position="311"/>
    </location>
</feature>
<evidence type="ECO:0000313" key="14">
    <source>
        <dbReference type="Proteomes" id="UP000594262"/>
    </source>
</evidence>
<dbReference type="GO" id="GO:0005938">
    <property type="term" value="C:cell cortex"/>
    <property type="evidence" value="ECO:0007669"/>
    <property type="project" value="UniProtKB-SubCell"/>
</dbReference>
<evidence type="ECO:0000256" key="9">
    <source>
        <dbReference type="ARBA" id="ARBA00056419"/>
    </source>
</evidence>
<evidence type="ECO:0000313" key="13">
    <source>
        <dbReference type="EnsemblMetazoa" id="CLYHEMP000205.1"/>
    </source>
</evidence>
<reference evidence="13" key="1">
    <citation type="submission" date="2021-01" db="UniProtKB">
        <authorList>
            <consortium name="EnsemblMetazoa"/>
        </authorList>
    </citation>
    <scope>IDENTIFICATION</scope>
</reference>
<dbReference type="Proteomes" id="UP000594262">
    <property type="component" value="Unplaced"/>
</dbReference>
<dbReference type="GO" id="GO:0010591">
    <property type="term" value="P:regulation of lamellipodium assembly"/>
    <property type="evidence" value="ECO:0007669"/>
    <property type="project" value="TreeGrafter"/>
</dbReference>
<feature type="domain" description="ADF-H" evidence="12">
    <location>
        <begin position="1"/>
        <end position="139"/>
    </location>
</feature>
<dbReference type="GeneID" id="136813134"/>
<feature type="region of interest" description="Disordered" evidence="11">
    <location>
        <begin position="307"/>
        <end position="343"/>
    </location>
</feature>
<dbReference type="GO" id="GO:0051016">
    <property type="term" value="P:barbed-end actin filament capping"/>
    <property type="evidence" value="ECO:0007669"/>
    <property type="project" value="TreeGrafter"/>
</dbReference>
<evidence type="ECO:0000256" key="8">
    <source>
        <dbReference type="ARBA" id="ARBA00038532"/>
    </source>
</evidence>
<dbReference type="GO" id="GO:0003785">
    <property type="term" value="F:actin monomer binding"/>
    <property type="evidence" value="ECO:0007669"/>
    <property type="project" value="TreeGrafter"/>
</dbReference>
<protein>
    <recommendedName>
        <fullName evidence="10">Twinfilin</fullName>
    </recommendedName>
</protein>
<dbReference type="Gene3D" id="3.40.20.10">
    <property type="entry name" value="Severin"/>
    <property type="match status" value="2"/>
</dbReference>
<dbReference type="InterPro" id="IPR029006">
    <property type="entry name" value="ADF-H/Gelsolin-like_dom_sf"/>
</dbReference>
<dbReference type="GO" id="GO:0010976">
    <property type="term" value="P:positive regulation of neuron projection development"/>
    <property type="evidence" value="ECO:0007669"/>
    <property type="project" value="TreeGrafter"/>
</dbReference>
<evidence type="ECO:0000256" key="2">
    <source>
        <dbReference type="ARBA" id="ARBA00004544"/>
    </source>
</evidence>
<keyword evidence="7" id="KW-0206">Cytoskeleton</keyword>
<evidence type="ECO:0000256" key="6">
    <source>
        <dbReference type="ARBA" id="ARBA00023203"/>
    </source>
</evidence>
<dbReference type="Pfam" id="PF00241">
    <property type="entry name" value="Cofilin_ADF"/>
    <property type="match status" value="2"/>
</dbReference>
<dbReference type="CDD" id="cd11284">
    <property type="entry name" value="ADF_Twf-C_like"/>
    <property type="match status" value="1"/>
</dbReference>
<dbReference type="GO" id="GO:0030042">
    <property type="term" value="P:actin filament depolymerization"/>
    <property type="evidence" value="ECO:0007669"/>
    <property type="project" value="TreeGrafter"/>
</dbReference>
<dbReference type="PROSITE" id="PS51263">
    <property type="entry name" value="ADF_H"/>
    <property type="match status" value="2"/>
</dbReference>
<evidence type="ECO:0000256" key="11">
    <source>
        <dbReference type="SAM" id="MobiDB-lite"/>
    </source>
</evidence>
<accession>A0A7M5UJL7</accession>
<dbReference type="GO" id="GO:0005884">
    <property type="term" value="C:actin filament"/>
    <property type="evidence" value="ECO:0007669"/>
    <property type="project" value="TreeGrafter"/>
</dbReference>
<evidence type="ECO:0000256" key="1">
    <source>
        <dbReference type="ARBA" id="ARBA00004245"/>
    </source>
</evidence>
<proteinExistence type="inferred from homology"/>
<comment type="subcellular location">
    <subcellularLocation>
        <location evidence="2">Cytoplasm</location>
        <location evidence="2">Cell cortex</location>
    </subcellularLocation>
    <subcellularLocation>
        <location evidence="1">Cytoplasm</location>
        <location evidence="1">Cytoskeleton</location>
    </subcellularLocation>
</comment>
<evidence type="ECO:0000256" key="3">
    <source>
        <dbReference type="ARBA" id="ARBA00009557"/>
    </source>
</evidence>
<comment type="function">
    <text evidence="9">Actin-binding protein involved in motile and morphological processes. Inhibits actin polymerization, likely by sequestering G-actin.</text>
</comment>
<dbReference type="PANTHER" id="PTHR13759">
    <property type="entry name" value="TWINFILIN"/>
    <property type="match status" value="1"/>
</dbReference>
<keyword evidence="5" id="KW-0677">Repeat</keyword>
<evidence type="ECO:0000259" key="12">
    <source>
        <dbReference type="PROSITE" id="PS51263"/>
    </source>
</evidence>
<dbReference type="RefSeq" id="XP_066925764.1">
    <property type="nucleotide sequence ID" value="XM_067069663.1"/>
</dbReference>
<dbReference type="CDD" id="cd11285">
    <property type="entry name" value="ADF_Twf-N_like"/>
    <property type="match status" value="1"/>
</dbReference>
<dbReference type="FunFam" id="3.40.20.10:FF:000007">
    <property type="entry name" value="Twinfilin-1 isoform 1"/>
    <property type="match status" value="1"/>
</dbReference>
<dbReference type="InterPro" id="IPR028458">
    <property type="entry name" value="Twinfilin"/>
</dbReference>
<evidence type="ECO:0000256" key="4">
    <source>
        <dbReference type="ARBA" id="ARBA00022490"/>
    </source>
</evidence>
<evidence type="ECO:0000256" key="10">
    <source>
        <dbReference type="ARBA" id="ARBA00069496"/>
    </source>
</evidence>
<name>A0A7M5UJL7_9CNID</name>
<comment type="similarity">
    <text evidence="3">Belongs to the actin-binding proteins ADF family. Twinfilin subfamily.</text>
</comment>
<sequence length="343" mass="38784">MSHQTGIQASEELKTFLSSAKDGNCRLIKIGIANEELVLIKSDDVRGSWEEDFDDILANSVEAKQPSYLFFRLDTKNNLGYEWLFIAYSPDDSQVREKMLYAGTRTTMKLEFGGGYITEEIFATLKSDVTLRGFREHKDLKAADAPMTYQEEELKEVKQMHISAAATTKASTLPGVSFPMSEEAINELVRIASKEVSYVQLSIDVNKEMINLEKTCDIETSKLAGEVPTDKPRYHFFLFKHTHEGDYLESIVFIYSMPGYACSVKERMLYSSCKATLLSGCEDVLKMEVTKKLEISEGSELTEEFLQDELHPKKNLHRPKFSKPKPPSRGAKRIIKPSANAES</sequence>
<keyword evidence="4" id="KW-0963">Cytoplasm</keyword>
<comment type="subunit">
    <text evidence="8">Interacts with G-actin; ADP-actin form.</text>
</comment>
<dbReference type="GO" id="GO:0030016">
    <property type="term" value="C:myofibril"/>
    <property type="evidence" value="ECO:0007669"/>
    <property type="project" value="TreeGrafter"/>
</dbReference>
<dbReference type="AlphaFoldDB" id="A0A7M5UJL7"/>
<dbReference type="SUPFAM" id="SSF55753">
    <property type="entry name" value="Actin depolymerizing proteins"/>
    <property type="match status" value="2"/>
</dbReference>
<keyword evidence="6" id="KW-0009">Actin-binding</keyword>